<keyword evidence="4" id="KW-1185">Reference proteome</keyword>
<dbReference type="RefSeq" id="WP_146980893.1">
    <property type="nucleotide sequence ID" value="NZ_VOSM01000003.1"/>
</dbReference>
<reference evidence="3 4" key="1">
    <citation type="submission" date="2019-08" db="EMBL/GenBank/DDBJ databases">
        <title>Bradymonadales sp. TMQ4.</title>
        <authorList>
            <person name="Liang Q."/>
        </authorList>
    </citation>
    <scope>NUCLEOTIDE SEQUENCE [LARGE SCALE GENOMIC DNA]</scope>
    <source>
        <strain evidence="3 4">TMQ4</strain>
    </source>
</reference>
<feature type="compositionally biased region" description="Acidic residues" evidence="1">
    <location>
        <begin position="87"/>
        <end position="101"/>
    </location>
</feature>
<sequence>MMTAHARLLSAATPRILAIATASLLSACTSPAENSCTDASDCFEGEICVQNICARTLEDPDTGDDQPDAADTDSGTPDASDSGTDADAPDPDPVDAGDDADANPSDADGGDDAQASPCGPNPCNEPGRGVCSVDGDEAVCSCDDGLVERLNACVSFACESAGLGPVVEFSGAQANRQDVEASVVWADDAYLIVWSDDRASSNASPHIYAARFDGNGNQLGQEVQLTSSPGGAHISTTSLVKAANGYGLIWRDGRGGPNRNDAYFQRLDVNGQPVGSPLAITDGIWADRVALAWTGDHFIALWAHTSNADPELKLAKISADGQLDGTPVEISTDTPSGWANLVWTGSSLGVTWRQNVVPDSYSPRTFFQRFDANLSPLDSGPLQVGDGLMRSPTLTWTGSHFSIAGDNNGYHATRLFQATYDPVGQPVREAEEISFVGHEVHGLNALWSGQDYLFFWKNAQNIMGQRFSAQGVEYDAAIELMDYGTFPWYPASAWDGERALVVWNAGIGDDGEGYPDHYRFVMRTYCPE</sequence>
<evidence type="ECO:0000313" key="4">
    <source>
        <dbReference type="Proteomes" id="UP000321412"/>
    </source>
</evidence>
<evidence type="ECO:0000256" key="1">
    <source>
        <dbReference type="SAM" id="MobiDB-lite"/>
    </source>
</evidence>
<comment type="caution">
    <text evidence="3">The sequence shown here is derived from an EMBL/GenBank/DDBJ whole genome shotgun (WGS) entry which is preliminary data.</text>
</comment>
<accession>A0A5C6XB83</accession>
<feature type="signal peptide" evidence="2">
    <location>
        <begin position="1"/>
        <end position="32"/>
    </location>
</feature>
<gene>
    <name evidence="3" type="ORF">FRC98_08620</name>
</gene>
<feature type="compositionally biased region" description="Acidic residues" evidence="1">
    <location>
        <begin position="59"/>
        <end position="71"/>
    </location>
</feature>
<evidence type="ECO:0000313" key="3">
    <source>
        <dbReference type="EMBL" id="TXD37740.1"/>
    </source>
</evidence>
<feature type="chain" id="PRO_5022924564" description="EGF-like domain-containing protein" evidence="2">
    <location>
        <begin position="33"/>
        <end position="528"/>
    </location>
</feature>
<organism evidence="3 4">
    <name type="scientific">Lujinxingia vulgaris</name>
    <dbReference type="NCBI Taxonomy" id="2600176"/>
    <lineage>
        <taxon>Bacteria</taxon>
        <taxon>Deltaproteobacteria</taxon>
        <taxon>Bradymonadales</taxon>
        <taxon>Lujinxingiaceae</taxon>
        <taxon>Lujinxingia</taxon>
    </lineage>
</organism>
<evidence type="ECO:0000256" key="2">
    <source>
        <dbReference type="SAM" id="SignalP"/>
    </source>
</evidence>
<evidence type="ECO:0008006" key="5">
    <source>
        <dbReference type="Google" id="ProtNLM"/>
    </source>
</evidence>
<dbReference type="AlphaFoldDB" id="A0A5C6XB83"/>
<feature type="compositionally biased region" description="Low complexity" evidence="1">
    <location>
        <begin position="76"/>
        <end position="86"/>
    </location>
</feature>
<keyword evidence="2" id="KW-0732">Signal</keyword>
<protein>
    <recommendedName>
        <fullName evidence="5">EGF-like domain-containing protein</fullName>
    </recommendedName>
</protein>
<name>A0A5C6XB83_9DELT</name>
<proteinExistence type="predicted"/>
<dbReference type="EMBL" id="VOSM01000003">
    <property type="protein sequence ID" value="TXD37740.1"/>
    <property type="molecule type" value="Genomic_DNA"/>
</dbReference>
<dbReference type="OrthoDB" id="5485027at2"/>
<dbReference type="PROSITE" id="PS51257">
    <property type="entry name" value="PROKAR_LIPOPROTEIN"/>
    <property type="match status" value="1"/>
</dbReference>
<feature type="region of interest" description="Disordered" evidence="1">
    <location>
        <begin position="59"/>
        <end position="121"/>
    </location>
</feature>
<dbReference type="Proteomes" id="UP000321412">
    <property type="component" value="Unassembled WGS sequence"/>
</dbReference>